<dbReference type="PANTHER" id="PTHR45586">
    <property type="entry name" value="TPR REPEAT-CONTAINING PROTEIN PA4667"/>
    <property type="match status" value="1"/>
</dbReference>
<dbReference type="Gene3D" id="1.25.40.10">
    <property type="entry name" value="Tetratricopeptide repeat domain"/>
    <property type="match status" value="1"/>
</dbReference>
<protein>
    <submittedName>
        <fullName evidence="5">Type IV pilus biogenesis/stability protein PilW</fullName>
    </submittedName>
</protein>
<evidence type="ECO:0000313" key="8">
    <source>
        <dbReference type="Proteomes" id="UP000628442"/>
    </source>
</evidence>
<feature type="chain" id="PRO_5044601586" evidence="4">
    <location>
        <begin position="31"/>
        <end position="284"/>
    </location>
</feature>
<evidence type="ECO:0000313" key="5">
    <source>
        <dbReference type="EMBL" id="GGY33033.1"/>
    </source>
</evidence>
<reference evidence="5" key="1">
    <citation type="journal article" date="2014" name="Int. J. Syst. Evol. Microbiol.">
        <title>Complete genome sequence of Corynebacterium casei LMG S-19264T (=DSM 44701T), isolated from a smear-ripened cheese.</title>
        <authorList>
            <consortium name="US DOE Joint Genome Institute (JGI-PGF)"/>
            <person name="Walter F."/>
            <person name="Albersmeier A."/>
            <person name="Kalinowski J."/>
            <person name="Ruckert C."/>
        </authorList>
    </citation>
    <scope>NUCLEOTIDE SEQUENCE</scope>
    <source>
        <strain evidence="5">KCTC 12343</strain>
    </source>
</reference>
<organism evidence="5 8">
    <name type="scientific">Pseudoduganella albidiflava</name>
    <dbReference type="NCBI Taxonomy" id="321983"/>
    <lineage>
        <taxon>Bacteria</taxon>
        <taxon>Pseudomonadati</taxon>
        <taxon>Pseudomonadota</taxon>
        <taxon>Betaproteobacteria</taxon>
        <taxon>Burkholderiales</taxon>
        <taxon>Oxalobacteraceae</taxon>
        <taxon>Telluria group</taxon>
        <taxon>Pseudoduganella</taxon>
    </lineage>
</organism>
<dbReference type="EMBL" id="CP036401">
    <property type="protein sequence ID" value="QBI00474.1"/>
    <property type="molecule type" value="Genomic_DNA"/>
</dbReference>
<dbReference type="EMBL" id="BMWV01000002">
    <property type="protein sequence ID" value="GGY33033.1"/>
    <property type="molecule type" value="Genomic_DNA"/>
</dbReference>
<feature type="repeat" description="TPR" evidence="3">
    <location>
        <begin position="97"/>
        <end position="130"/>
    </location>
</feature>
<evidence type="ECO:0000256" key="1">
    <source>
        <dbReference type="ARBA" id="ARBA00022737"/>
    </source>
</evidence>
<dbReference type="NCBIfam" id="TIGR02521">
    <property type="entry name" value="type_IV_pilW"/>
    <property type="match status" value="1"/>
</dbReference>
<gene>
    <name evidence="5" type="primary">pilF</name>
    <name evidence="6" type="synonym">pilW</name>
    <name evidence="6" type="ORF">EYF70_06100</name>
    <name evidence="5" type="ORF">GCM10007387_14130</name>
</gene>
<evidence type="ECO:0000256" key="3">
    <source>
        <dbReference type="PROSITE-ProRule" id="PRU00339"/>
    </source>
</evidence>
<dbReference type="SMART" id="SM00028">
    <property type="entry name" value="TPR"/>
    <property type="match status" value="3"/>
</dbReference>
<evidence type="ECO:0000256" key="4">
    <source>
        <dbReference type="SAM" id="SignalP"/>
    </source>
</evidence>
<reference evidence="5" key="3">
    <citation type="submission" date="2022-12" db="EMBL/GenBank/DDBJ databases">
        <authorList>
            <person name="Sun Q."/>
            <person name="Kim S."/>
        </authorList>
    </citation>
    <scope>NUCLEOTIDE SEQUENCE</scope>
    <source>
        <strain evidence="5">KCTC 12343</strain>
    </source>
</reference>
<keyword evidence="2 3" id="KW-0802">TPR repeat</keyword>
<name>A0A411WUS4_9BURK</name>
<dbReference type="InterPro" id="IPR013360">
    <property type="entry name" value="Pilus_4_PilW"/>
</dbReference>
<evidence type="ECO:0000313" key="6">
    <source>
        <dbReference type="EMBL" id="QBI00474.1"/>
    </source>
</evidence>
<dbReference type="OrthoDB" id="9814042at2"/>
<dbReference type="Pfam" id="PF13432">
    <property type="entry name" value="TPR_16"/>
    <property type="match status" value="1"/>
</dbReference>
<dbReference type="RefSeq" id="WP_131144612.1">
    <property type="nucleotide sequence ID" value="NZ_BMWV01000002.1"/>
</dbReference>
<dbReference type="PROSITE" id="PS50005">
    <property type="entry name" value="TPR"/>
    <property type="match status" value="3"/>
</dbReference>
<evidence type="ECO:0000256" key="2">
    <source>
        <dbReference type="ARBA" id="ARBA00022803"/>
    </source>
</evidence>
<dbReference type="InterPro" id="IPR051012">
    <property type="entry name" value="CellSynth/LPSAsmb/PSIAsmb"/>
</dbReference>
<dbReference type="PANTHER" id="PTHR45586:SF1">
    <property type="entry name" value="LIPOPOLYSACCHARIDE ASSEMBLY PROTEIN B"/>
    <property type="match status" value="1"/>
</dbReference>
<keyword evidence="4" id="KW-0732">Signal</keyword>
<dbReference type="InterPro" id="IPR011990">
    <property type="entry name" value="TPR-like_helical_dom_sf"/>
</dbReference>
<feature type="signal peptide" evidence="4">
    <location>
        <begin position="1"/>
        <end position="30"/>
    </location>
</feature>
<evidence type="ECO:0000313" key="7">
    <source>
        <dbReference type="Proteomes" id="UP000292307"/>
    </source>
</evidence>
<feature type="repeat" description="TPR" evidence="3">
    <location>
        <begin position="63"/>
        <end position="96"/>
    </location>
</feature>
<proteinExistence type="predicted"/>
<dbReference type="SUPFAM" id="SSF48452">
    <property type="entry name" value="TPR-like"/>
    <property type="match status" value="1"/>
</dbReference>
<dbReference type="Proteomes" id="UP000628442">
    <property type="component" value="Unassembled WGS sequence"/>
</dbReference>
<dbReference type="InterPro" id="IPR019734">
    <property type="entry name" value="TPR_rpt"/>
</dbReference>
<accession>A0A411WUS4</accession>
<keyword evidence="7" id="KW-1185">Reference proteome</keyword>
<dbReference type="Pfam" id="PF13424">
    <property type="entry name" value="TPR_12"/>
    <property type="match status" value="1"/>
</dbReference>
<sequence length="284" mass="30638">MTAAAQCRARSARLGSAGLLGALLPMLLLAACTGGPAGTGAGATSGRAELPTLSDATAAQKRAQIRMQLAVGYYEQGQLPVALDEIKKAIAADPGYADAYGVRALIYMGMGEATLADDNFKRALQLAPNNPDIANNYGSFLCQNGRVAESFRWFDAALASRQYSSPVKAMNNAGSCALKSKDYERAEQYLLQALQLAPDQPSTSANLARVYYERRDYARANFFLTRLGKVARPDSLPADVLWLAVRVQHRLGDKGAEEAWATQLRRHHAASPEYAAYQRGAFDE</sequence>
<feature type="repeat" description="TPR" evidence="3">
    <location>
        <begin position="167"/>
        <end position="200"/>
    </location>
</feature>
<reference evidence="6 7" key="2">
    <citation type="submission" date="2019-02" db="EMBL/GenBank/DDBJ databases">
        <title>Draft Genome Sequences of Six Type Strains of the Genus Massilia.</title>
        <authorList>
            <person name="Miess H."/>
            <person name="Frediansyhah A."/>
            <person name="Gross H."/>
        </authorList>
    </citation>
    <scope>NUCLEOTIDE SEQUENCE [LARGE SCALE GENOMIC DNA]</scope>
    <source>
        <strain evidence="6 7">DSM 17472</strain>
    </source>
</reference>
<dbReference type="Proteomes" id="UP000292307">
    <property type="component" value="Chromosome"/>
</dbReference>
<keyword evidence="1" id="KW-0677">Repeat</keyword>
<dbReference type="AlphaFoldDB" id="A0A411WUS4"/>